<comment type="caution">
    <text evidence="1">The sequence shown here is derived from an EMBL/GenBank/DDBJ whole genome shotgun (WGS) entry which is preliminary data.</text>
</comment>
<evidence type="ECO:0008006" key="3">
    <source>
        <dbReference type="Google" id="ProtNLM"/>
    </source>
</evidence>
<gene>
    <name evidence="1" type="ORF">J2Z37_004676</name>
</gene>
<accession>A0ABS4GWL8</accession>
<proteinExistence type="predicted"/>
<reference evidence="1 2" key="1">
    <citation type="submission" date="2021-03" db="EMBL/GenBank/DDBJ databases">
        <title>Genomic Encyclopedia of Type Strains, Phase IV (KMG-IV): sequencing the most valuable type-strain genomes for metagenomic binning, comparative biology and taxonomic classification.</title>
        <authorList>
            <person name="Goeker M."/>
        </authorList>
    </citation>
    <scope>NUCLEOTIDE SEQUENCE [LARGE SCALE GENOMIC DNA]</scope>
    <source>
        <strain evidence="1 2">DSM 24738</strain>
    </source>
</reference>
<organism evidence="1 2">
    <name type="scientific">Ammoniphilus resinae</name>
    <dbReference type="NCBI Taxonomy" id="861532"/>
    <lineage>
        <taxon>Bacteria</taxon>
        <taxon>Bacillati</taxon>
        <taxon>Bacillota</taxon>
        <taxon>Bacilli</taxon>
        <taxon>Bacillales</taxon>
        <taxon>Paenibacillaceae</taxon>
        <taxon>Aneurinibacillus group</taxon>
        <taxon>Ammoniphilus</taxon>
    </lineage>
</organism>
<dbReference type="RefSeq" id="WP_342453871.1">
    <property type="nucleotide sequence ID" value="NZ_JAGGKT010000024.1"/>
</dbReference>
<name>A0ABS4GWL8_9BACL</name>
<sequence>MQTMMQSNQQQQPIMMTPPEVVTTKDILYLKDAMSWALLAAKKCSHFSGEIGCNQSKQLIDQIGQMHQRHYNMLLKHCQTNNMQQMAQIPQQ</sequence>
<protein>
    <recommendedName>
        <fullName evidence="3">Spore coat protein</fullName>
    </recommendedName>
</protein>
<dbReference type="EMBL" id="JAGGKT010000024">
    <property type="protein sequence ID" value="MBP1934656.1"/>
    <property type="molecule type" value="Genomic_DNA"/>
</dbReference>
<evidence type="ECO:0000313" key="2">
    <source>
        <dbReference type="Proteomes" id="UP001519343"/>
    </source>
</evidence>
<evidence type="ECO:0000313" key="1">
    <source>
        <dbReference type="EMBL" id="MBP1934656.1"/>
    </source>
</evidence>
<keyword evidence="2" id="KW-1185">Reference proteome</keyword>
<dbReference type="Proteomes" id="UP001519343">
    <property type="component" value="Unassembled WGS sequence"/>
</dbReference>